<dbReference type="Gene3D" id="3.90.226.10">
    <property type="entry name" value="2-enoyl-CoA Hydratase, Chain A, domain 1"/>
    <property type="match status" value="1"/>
</dbReference>
<evidence type="ECO:0000256" key="2">
    <source>
        <dbReference type="RuleBase" id="RU003707"/>
    </source>
</evidence>
<keyword evidence="4" id="KW-1185">Reference proteome</keyword>
<dbReference type="InterPro" id="IPR018376">
    <property type="entry name" value="Enoyl-CoA_hyd/isom_CS"/>
</dbReference>
<protein>
    <submittedName>
        <fullName evidence="3">Enoyl-CoA hydratase/isomerase family protein</fullName>
    </submittedName>
</protein>
<evidence type="ECO:0000313" key="4">
    <source>
        <dbReference type="Proteomes" id="UP000655523"/>
    </source>
</evidence>
<proteinExistence type="inferred from homology"/>
<dbReference type="InterPro" id="IPR001753">
    <property type="entry name" value="Enoyl-CoA_hydra/iso"/>
</dbReference>
<dbReference type="PANTHER" id="PTHR43459:SF1">
    <property type="entry name" value="EG:BACN32G11.4 PROTEIN"/>
    <property type="match status" value="1"/>
</dbReference>
<name>A0A972NMR2_9BURK</name>
<dbReference type="SUPFAM" id="SSF52096">
    <property type="entry name" value="ClpP/crotonase"/>
    <property type="match status" value="1"/>
</dbReference>
<dbReference type="CDD" id="cd06558">
    <property type="entry name" value="crotonase-like"/>
    <property type="match status" value="1"/>
</dbReference>
<reference evidence="3 4" key="1">
    <citation type="submission" date="2019-11" db="EMBL/GenBank/DDBJ databases">
        <title>Metabolism of dissolved organic matter in forest soils.</title>
        <authorList>
            <person name="Cyle K.T."/>
            <person name="Wilhelm R.C."/>
            <person name="Martinez C.E."/>
        </authorList>
    </citation>
    <scope>NUCLEOTIDE SEQUENCE [LARGE SCALE GENOMIC DNA]</scope>
    <source>
        <strain evidence="3 4">5N</strain>
    </source>
</reference>
<dbReference type="EMBL" id="WOEZ01000092">
    <property type="protein sequence ID" value="NPT56411.1"/>
    <property type="molecule type" value="Genomic_DNA"/>
</dbReference>
<dbReference type="PROSITE" id="PS00166">
    <property type="entry name" value="ENOYL_COA_HYDRATASE"/>
    <property type="match status" value="1"/>
</dbReference>
<accession>A0A972NMR2</accession>
<evidence type="ECO:0000313" key="3">
    <source>
        <dbReference type="EMBL" id="NPT56411.1"/>
    </source>
</evidence>
<dbReference type="InterPro" id="IPR014748">
    <property type="entry name" value="Enoyl-CoA_hydra_C"/>
</dbReference>
<dbReference type="PANTHER" id="PTHR43459">
    <property type="entry name" value="ENOYL-COA HYDRATASE"/>
    <property type="match status" value="1"/>
</dbReference>
<dbReference type="Pfam" id="PF00378">
    <property type="entry name" value="ECH_1"/>
    <property type="match status" value="1"/>
</dbReference>
<comment type="similarity">
    <text evidence="1 2">Belongs to the enoyl-CoA hydratase/isomerase family.</text>
</comment>
<dbReference type="RefSeq" id="WP_172166781.1">
    <property type="nucleotide sequence ID" value="NZ_WOEZ01000092.1"/>
</dbReference>
<sequence length="255" mass="27031">MSEVLSITRDGNVALVTMNMTEKRNALTALLYTELAAELARLQDDTGVRAVVLYGGRHFCAGGDLGGLDASTLEMRRKMNHGHRIVRAITGGPWPVVAAVEGGAYGAGFSLALACDFVVADENASFCAAFGRVGLTPDYGLMWTLPQRVGIGAAREILMLCQPVAGSKAKELGIVDRLCSPSAVLETALELAKRLAAAPPGTIATTKAVLARHPMQLDTMLAWEADTQSALVRSEDFAEGVKAFLEKRAPTFIGK</sequence>
<dbReference type="InterPro" id="IPR029045">
    <property type="entry name" value="ClpP/crotonase-like_dom_sf"/>
</dbReference>
<dbReference type="AlphaFoldDB" id="A0A972NMR2"/>
<evidence type="ECO:0000256" key="1">
    <source>
        <dbReference type="ARBA" id="ARBA00005254"/>
    </source>
</evidence>
<dbReference type="GO" id="GO:0003824">
    <property type="term" value="F:catalytic activity"/>
    <property type="evidence" value="ECO:0007669"/>
    <property type="project" value="InterPro"/>
</dbReference>
<comment type="caution">
    <text evidence="3">The sequence shown here is derived from an EMBL/GenBank/DDBJ whole genome shotgun (WGS) entry which is preliminary data.</text>
</comment>
<dbReference type="Gene3D" id="1.10.12.10">
    <property type="entry name" value="Lyase 2-enoyl-coa Hydratase, Chain A, domain 2"/>
    <property type="match status" value="1"/>
</dbReference>
<organism evidence="3 4">
    <name type="scientific">Paraburkholderia elongata</name>
    <dbReference type="NCBI Taxonomy" id="2675747"/>
    <lineage>
        <taxon>Bacteria</taxon>
        <taxon>Pseudomonadati</taxon>
        <taxon>Pseudomonadota</taxon>
        <taxon>Betaproteobacteria</taxon>
        <taxon>Burkholderiales</taxon>
        <taxon>Burkholderiaceae</taxon>
        <taxon>Paraburkholderia</taxon>
    </lineage>
</organism>
<gene>
    <name evidence="3" type="ORF">GNZ13_17915</name>
</gene>
<dbReference type="Proteomes" id="UP000655523">
    <property type="component" value="Unassembled WGS sequence"/>
</dbReference>